<dbReference type="Proteomes" id="UP000799444">
    <property type="component" value="Unassembled WGS sequence"/>
</dbReference>
<proteinExistence type="predicted"/>
<organism evidence="2 3">
    <name type="scientific">Polyplosphaeria fusca</name>
    <dbReference type="NCBI Taxonomy" id="682080"/>
    <lineage>
        <taxon>Eukaryota</taxon>
        <taxon>Fungi</taxon>
        <taxon>Dikarya</taxon>
        <taxon>Ascomycota</taxon>
        <taxon>Pezizomycotina</taxon>
        <taxon>Dothideomycetes</taxon>
        <taxon>Pleosporomycetidae</taxon>
        <taxon>Pleosporales</taxon>
        <taxon>Tetraplosphaeriaceae</taxon>
        <taxon>Polyplosphaeria</taxon>
    </lineage>
</organism>
<feature type="region of interest" description="Disordered" evidence="1">
    <location>
        <begin position="35"/>
        <end position="66"/>
    </location>
</feature>
<evidence type="ECO:0000313" key="2">
    <source>
        <dbReference type="EMBL" id="KAF2732878.1"/>
    </source>
</evidence>
<protein>
    <submittedName>
        <fullName evidence="2">Uncharacterized protein</fullName>
    </submittedName>
</protein>
<feature type="compositionally biased region" description="Polar residues" evidence="1">
    <location>
        <begin position="40"/>
        <end position="51"/>
    </location>
</feature>
<evidence type="ECO:0000256" key="1">
    <source>
        <dbReference type="SAM" id="MobiDB-lite"/>
    </source>
</evidence>
<dbReference type="OrthoDB" id="3786129at2759"/>
<dbReference type="AlphaFoldDB" id="A0A9P4QX55"/>
<comment type="caution">
    <text evidence="2">The sequence shown here is derived from an EMBL/GenBank/DDBJ whole genome shotgun (WGS) entry which is preliminary data.</text>
</comment>
<sequence length="254" mass="29411">MSNPGLEGNAHRQHTAQSTEATGVHDFAEQTIHVPATLSHAPSETTRNANSGYDDHDNHQRQVQLDTKTRKRPWNWFLKHLRITNPPGPAQYRPGGYQEDYIRRALVEIDAPDGRSIAHWGVISFDTQCPLNYISSRFAKKFDLPRERDAHSDEETFTTFVGEEVNSCGRVVARWHVDQSPDQKRHGRLNFDPRFEETEFIISDSSERYDMMIGRNTINDSDIIGRKRPFVAVHWRQKPNTFDSECVELSRQRR</sequence>
<evidence type="ECO:0000313" key="3">
    <source>
        <dbReference type="Proteomes" id="UP000799444"/>
    </source>
</evidence>
<name>A0A9P4QX55_9PLEO</name>
<keyword evidence="3" id="KW-1185">Reference proteome</keyword>
<gene>
    <name evidence="2" type="ORF">EJ04DRAFT_524984</name>
</gene>
<accession>A0A9P4QX55</accession>
<reference evidence="2" key="1">
    <citation type="journal article" date="2020" name="Stud. Mycol.">
        <title>101 Dothideomycetes genomes: a test case for predicting lifestyles and emergence of pathogens.</title>
        <authorList>
            <person name="Haridas S."/>
            <person name="Albert R."/>
            <person name="Binder M."/>
            <person name="Bloem J."/>
            <person name="Labutti K."/>
            <person name="Salamov A."/>
            <person name="Andreopoulos B."/>
            <person name="Baker S."/>
            <person name="Barry K."/>
            <person name="Bills G."/>
            <person name="Bluhm B."/>
            <person name="Cannon C."/>
            <person name="Castanera R."/>
            <person name="Culley D."/>
            <person name="Daum C."/>
            <person name="Ezra D."/>
            <person name="Gonzalez J."/>
            <person name="Henrissat B."/>
            <person name="Kuo A."/>
            <person name="Liang C."/>
            <person name="Lipzen A."/>
            <person name="Lutzoni F."/>
            <person name="Magnuson J."/>
            <person name="Mondo S."/>
            <person name="Nolan M."/>
            <person name="Ohm R."/>
            <person name="Pangilinan J."/>
            <person name="Park H.-J."/>
            <person name="Ramirez L."/>
            <person name="Alfaro M."/>
            <person name="Sun H."/>
            <person name="Tritt A."/>
            <person name="Yoshinaga Y."/>
            <person name="Zwiers L.-H."/>
            <person name="Turgeon B."/>
            <person name="Goodwin S."/>
            <person name="Spatafora J."/>
            <person name="Crous P."/>
            <person name="Grigoriev I."/>
        </authorList>
    </citation>
    <scope>NUCLEOTIDE SEQUENCE</scope>
    <source>
        <strain evidence="2">CBS 125425</strain>
    </source>
</reference>
<dbReference type="EMBL" id="ML996170">
    <property type="protein sequence ID" value="KAF2732878.1"/>
    <property type="molecule type" value="Genomic_DNA"/>
</dbReference>